<reference evidence="4" key="1">
    <citation type="submission" date="2016-10" db="EMBL/GenBank/DDBJ databases">
        <authorList>
            <person name="Varghese N."/>
            <person name="Submissions S."/>
        </authorList>
    </citation>
    <scope>NUCLEOTIDE SEQUENCE [LARGE SCALE GENOMIC DNA]</scope>
    <source>
        <strain evidence="4">DSM 24729</strain>
    </source>
</reference>
<name>A0A1G7CV64_9FLAO</name>
<organism evidence="3 4">
    <name type="scientific">Cellulophaga baltica</name>
    <dbReference type="NCBI Taxonomy" id="76594"/>
    <lineage>
        <taxon>Bacteria</taxon>
        <taxon>Pseudomonadati</taxon>
        <taxon>Bacteroidota</taxon>
        <taxon>Flavobacteriia</taxon>
        <taxon>Flavobacteriales</taxon>
        <taxon>Flavobacteriaceae</taxon>
        <taxon>Cellulophaga</taxon>
    </lineage>
</organism>
<dbReference type="Proteomes" id="UP000182114">
    <property type="component" value="Unassembled WGS sequence"/>
</dbReference>
<evidence type="ECO:0000256" key="1">
    <source>
        <dbReference type="SAM" id="MobiDB-lite"/>
    </source>
</evidence>
<dbReference type="NCBIfam" id="TIGR01200">
    <property type="entry name" value="GLPGLI"/>
    <property type="match status" value="1"/>
</dbReference>
<keyword evidence="4" id="KW-1185">Reference proteome</keyword>
<dbReference type="eggNOG" id="ENOG502Z8ZW">
    <property type="taxonomic scope" value="Bacteria"/>
</dbReference>
<evidence type="ECO:0000256" key="2">
    <source>
        <dbReference type="SAM" id="SignalP"/>
    </source>
</evidence>
<accession>A0A1G7CV64</accession>
<feature type="signal peptide" evidence="2">
    <location>
        <begin position="1"/>
        <end position="20"/>
    </location>
</feature>
<evidence type="ECO:0000313" key="4">
    <source>
        <dbReference type="Proteomes" id="UP000182114"/>
    </source>
</evidence>
<feature type="compositionally biased region" description="Gly residues" evidence="1">
    <location>
        <begin position="285"/>
        <end position="298"/>
    </location>
</feature>
<protein>
    <submittedName>
        <fullName evidence="3">GLPGLI family protein</fullName>
    </submittedName>
</protein>
<sequence>MKKILLFIVTCLLHFSSTQAQDFQGKAIYHSKTSVADFNFGGREISEEQKKRFMARMKEQSEKTFILTFDKTAAIYEEEEKLETPGRDNGGRGRFRFGDFSGGKLYKNIKDQNYAKESEMFGKVFLIKDDLKQLNWTMGSETKKIGNYTCYKATAIQAIDSTDFETLRRKRDQERRKENATKKDTTQNKTRIFKETEAVKEIEITAWFTPEIPVSQGPGEYWGLPGLILEVNAGNTVLLCTKIVLNADEKVEIKAPTKGKVISQQEYNETLLAKMEEMSERFRGGNRGPGGNSNRGRN</sequence>
<dbReference type="EMBL" id="FNBD01000001">
    <property type="protein sequence ID" value="SDE42526.1"/>
    <property type="molecule type" value="Genomic_DNA"/>
</dbReference>
<feature type="region of interest" description="Disordered" evidence="1">
    <location>
        <begin position="279"/>
        <end position="298"/>
    </location>
</feature>
<feature type="region of interest" description="Disordered" evidence="1">
    <location>
        <begin position="168"/>
        <end position="187"/>
    </location>
</feature>
<gene>
    <name evidence="3" type="ORF">SAMN04487992_101127</name>
</gene>
<dbReference type="AlphaFoldDB" id="A0A1G7CV64"/>
<dbReference type="Pfam" id="PF09697">
    <property type="entry name" value="Porph_ging"/>
    <property type="match status" value="1"/>
</dbReference>
<keyword evidence="2" id="KW-0732">Signal</keyword>
<proteinExistence type="predicted"/>
<evidence type="ECO:0000313" key="3">
    <source>
        <dbReference type="EMBL" id="SDE42526.1"/>
    </source>
</evidence>
<feature type="chain" id="PRO_5010285124" evidence="2">
    <location>
        <begin position="21"/>
        <end position="298"/>
    </location>
</feature>
<dbReference type="RefSeq" id="WP_074537086.1">
    <property type="nucleotide sequence ID" value="NZ_CANLPS010000001.1"/>
</dbReference>
<dbReference type="InterPro" id="IPR005901">
    <property type="entry name" value="GLPGLI"/>
</dbReference>